<gene>
    <name evidence="1" type="ORF">MRB53_005997</name>
</gene>
<accession>A0ACC2MFX0</accession>
<comment type="caution">
    <text evidence="1">The sequence shown here is derived from an EMBL/GenBank/DDBJ whole genome shotgun (WGS) entry which is preliminary data.</text>
</comment>
<keyword evidence="2" id="KW-1185">Reference proteome</keyword>
<evidence type="ECO:0000313" key="1">
    <source>
        <dbReference type="EMBL" id="KAJ8644249.1"/>
    </source>
</evidence>
<protein>
    <submittedName>
        <fullName evidence="1">Uncharacterized protein</fullName>
    </submittedName>
</protein>
<name>A0ACC2MFX0_PERAE</name>
<reference evidence="1 2" key="1">
    <citation type="journal article" date="2022" name="Hortic Res">
        <title>A haplotype resolved chromosomal level avocado genome allows analysis of novel avocado genes.</title>
        <authorList>
            <person name="Nath O."/>
            <person name="Fletcher S.J."/>
            <person name="Hayward A."/>
            <person name="Shaw L.M."/>
            <person name="Masouleh A.K."/>
            <person name="Furtado A."/>
            <person name="Henry R.J."/>
            <person name="Mitter N."/>
        </authorList>
    </citation>
    <scope>NUCLEOTIDE SEQUENCE [LARGE SCALE GENOMIC DNA]</scope>
    <source>
        <strain evidence="2">cv. Hass</strain>
    </source>
</reference>
<dbReference type="EMBL" id="CM056810">
    <property type="protein sequence ID" value="KAJ8644249.1"/>
    <property type="molecule type" value="Genomic_DNA"/>
</dbReference>
<proteinExistence type="predicted"/>
<evidence type="ECO:0000313" key="2">
    <source>
        <dbReference type="Proteomes" id="UP001234297"/>
    </source>
</evidence>
<dbReference type="Proteomes" id="UP001234297">
    <property type="component" value="Chromosome 2"/>
</dbReference>
<sequence>MHVDVLATARHAVSTGVMFTVLYRPRTSPSEFIVPFDQYMESTKANHYIGMRFKMRFKGEEAEQSFTGTIVGIEDVNPRRWIGSKWRCLKVQWDGTSSVPLPKRVSPWKIEPALTPPVPPSPSQIPTAKRPCGNVVPSPGSSVITGEGPFRVTINPSQVHGFSRSLQGQEIMILRSSFDQSKESDTARMPLICPTQDVEETDVVSAQRRPKTENWMSLMKQEPICTELLSGFSSHSNSHVLCSQLISLEPDLQAQPSKETKSAETALGGSARSCTKVYKQGFALARSVDLSKLNDYDEPVAELDRMFKFEGELKASSKNWLIVYTDIEGDMMLVGDDPRREFCSMVQKIFIYTREEMEWMNLGTSNPRIEEKPTAYDGKSTAKERKSLCSSLSADLDKFSIFISILGAFLVIFLFWVTF</sequence>
<organism evidence="1 2">
    <name type="scientific">Persea americana</name>
    <name type="common">Avocado</name>
    <dbReference type="NCBI Taxonomy" id="3435"/>
    <lineage>
        <taxon>Eukaryota</taxon>
        <taxon>Viridiplantae</taxon>
        <taxon>Streptophyta</taxon>
        <taxon>Embryophyta</taxon>
        <taxon>Tracheophyta</taxon>
        <taxon>Spermatophyta</taxon>
        <taxon>Magnoliopsida</taxon>
        <taxon>Magnoliidae</taxon>
        <taxon>Laurales</taxon>
        <taxon>Lauraceae</taxon>
        <taxon>Persea</taxon>
    </lineage>
</organism>